<keyword evidence="2" id="KW-1185">Reference proteome</keyword>
<reference evidence="1" key="1">
    <citation type="submission" date="2020-11" db="EMBL/GenBank/DDBJ databases">
        <authorList>
            <person name="Konstantinou D."/>
            <person name="Gkelis S."/>
            <person name="Popin R."/>
            <person name="Fewer D."/>
            <person name="Sivonen K."/>
        </authorList>
    </citation>
    <scope>NUCLEOTIDE SEQUENCE</scope>
    <source>
        <strain evidence="1">TAU-MAC 1115</strain>
    </source>
</reference>
<proteinExistence type="predicted"/>
<sequence length="294" mass="32463">MLPNKKPLLIAGGTSDPNLTRLAKTAENMGVSVCDIRQNQQESPAFSWRIADSTPTVNNQTIKPSGAFIRYDVFQGDSRPEVSQRATGWYQTIYGWLLSQPDIHLFNRDQLPAVGNKPAMLMLAHQLGLSIPWTCITNEESRLREIDAGGAIAKPVAGGDYCYPLEQLMHSVEFHTGCTATPAIVQNKLVAPEVRIYIVGNYAFAFEVRSNSLDYRIKQDAELLLLDTVPPEVGALRALMTALKMNFGAADFKTDPKTKKLIFLELNSSPMFARFDQVANGALCEAMVRELVNG</sequence>
<evidence type="ECO:0000313" key="2">
    <source>
        <dbReference type="Proteomes" id="UP000717364"/>
    </source>
</evidence>
<dbReference type="RefSeq" id="WP_215607022.1">
    <property type="nucleotide sequence ID" value="NZ_JADOES010000001.1"/>
</dbReference>
<dbReference type="SUPFAM" id="SSF56059">
    <property type="entry name" value="Glutathione synthetase ATP-binding domain-like"/>
    <property type="match status" value="1"/>
</dbReference>
<organism evidence="1 2">
    <name type="scientific">Leptothoe spongobia TAU-MAC 1115</name>
    <dbReference type="NCBI Taxonomy" id="1967444"/>
    <lineage>
        <taxon>Bacteria</taxon>
        <taxon>Bacillati</taxon>
        <taxon>Cyanobacteriota</taxon>
        <taxon>Cyanophyceae</taxon>
        <taxon>Nodosilineales</taxon>
        <taxon>Cymatolegaceae</taxon>
        <taxon>Leptothoe</taxon>
        <taxon>Leptothoe spongobia</taxon>
    </lineage>
</organism>
<dbReference type="EMBL" id="JADOES010000001">
    <property type="protein sequence ID" value="MBT9313958.1"/>
    <property type="molecule type" value="Genomic_DNA"/>
</dbReference>
<reference evidence="1" key="2">
    <citation type="journal article" date="2021" name="Mar. Drugs">
        <title>Genome Reduction and Secondary Metabolism of the Marine Sponge-Associated Cyanobacterium Leptothoe.</title>
        <authorList>
            <person name="Konstantinou D."/>
            <person name="Popin R.V."/>
            <person name="Fewer D.P."/>
            <person name="Sivonen K."/>
            <person name="Gkelis S."/>
        </authorList>
    </citation>
    <scope>NUCLEOTIDE SEQUENCE</scope>
    <source>
        <strain evidence="1">TAU-MAC 1115</strain>
    </source>
</reference>
<protein>
    <recommendedName>
        <fullName evidence="3">ATP-grasp domain-containing protein</fullName>
    </recommendedName>
</protein>
<name>A0A947DAV0_9CYAN</name>
<dbReference type="Gene3D" id="3.30.470.20">
    <property type="entry name" value="ATP-grasp fold, B domain"/>
    <property type="match status" value="1"/>
</dbReference>
<evidence type="ECO:0000313" key="1">
    <source>
        <dbReference type="EMBL" id="MBT9313958.1"/>
    </source>
</evidence>
<accession>A0A947DAV0</accession>
<dbReference type="AlphaFoldDB" id="A0A947DAV0"/>
<evidence type="ECO:0008006" key="3">
    <source>
        <dbReference type="Google" id="ProtNLM"/>
    </source>
</evidence>
<dbReference type="Proteomes" id="UP000717364">
    <property type="component" value="Unassembled WGS sequence"/>
</dbReference>
<comment type="caution">
    <text evidence="1">The sequence shown here is derived from an EMBL/GenBank/DDBJ whole genome shotgun (WGS) entry which is preliminary data.</text>
</comment>
<gene>
    <name evidence="1" type="ORF">IXB50_00780</name>
</gene>